<reference evidence="10" key="1">
    <citation type="submission" date="2025-08" db="UniProtKB">
        <authorList>
            <consortium name="RefSeq"/>
        </authorList>
    </citation>
    <scope>IDENTIFICATION</scope>
    <source>
        <tissue evidence="10">Thorax and Abdomen</tissue>
    </source>
</reference>
<feature type="domain" description="Receptor ligand binding region" evidence="8">
    <location>
        <begin position="56"/>
        <end position="210"/>
    </location>
</feature>
<sequence>MFKISKWLVILFVAAACTCGARTECDGRAQVSLLTGIHEDAACKRVSSRGVLLYEASKLLLEQYNSKTSGFKLELAVVDTCGSVGGALKAAIKALVSADLSCLQPPHYLGIIGPDNPTYAEAVQKVTSVLRVPHLVRRPSNSAFLHHLAMENNSHVVQGVLEVVERLKWKSFTLVTSGDKNEDDARNIAKKLTAEAISRELCVIIYDNEDGDFTTNVIHVGKPDDDFFAGPTNATVIVVSEGRLENRLNRVNSTNTIILVEDDRNETTELQTMVEKSKWWNGDGTGKFDPDDMTEVRWLQDAIDVYGTALDSICKKKKCKSQVNSADWMEMISKVLASRNAETVSEPRGFKLLVKIRDGGLKTLGKINVKRNVARISWSVKDGAKGKGKVEEKRKGKGTNEETEDDEDEEEEQDTPDEIEKIAEKAKKKQIANLDCASNLHEAKLTEDEEDHATQIVVAEMDDTEWWTMVGTVSGVGVAMFVIGILAVYIVYTNIRGPRSPKGQTTSSRRYSLEGDSTLRRVGSDNEMPVSGGGRNQRQPQRAQNSTHRRDSIRSSISDRSV</sequence>
<dbReference type="PROSITE" id="PS51257">
    <property type="entry name" value="PROKAR_LIPOPROTEIN"/>
    <property type="match status" value="1"/>
</dbReference>
<keyword evidence="9" id="KW-1185">Reference proteome</keyword>
<dbReference type="OrthoDB" id="6586065at2759"/>
<feature type="compositionally biased region" description="Acidic residues" evidence="5">
    <location>
        <begin position="401"/>
        <end position="417"/>
    </location>
</feature>
<dbReference type="Gene3D" id="3.40.50.2300">
    <property type="match status" value="1"/>
</dbReference>
<dbReference type="SUPFAM" id="SSF53822">
    <property type="entry name" value="Periplasmic binding protein-like I"/>
    <property type="match status" value="1"/>
</dbReference>
<feature type="transmembrane region" description="Helical" evidence="6">
    <location>
        <begin position="466"/>
        <end position="492"/>
    </location>
</feature>
<feature type="compositionally biased region" description="Polar residues" evidence="5">
    <location>
        <begin position="536"/>
        <end position="546"/>
    </location>
</feature>
<organism evidence="10">
    <name type="scientific">Neodiprion lecontei</name>
    <name type="common">Redheaded pine sawfly</name>
    <dbReference type="NCBI Taxonomy" id="441921"/>
    <lineage>
        <taxon>Eukaryota</taxon>
        <taxon>Metazoa</taxon>
        <taxon>Ecdysozoa</taxon>
        <taxon>Arthropoda</taxon>
        <taxon>Hexapoda</taxon>
        <taxon>Insecta</taxon>
        <taxon>Pterygota</taxon>
        <taxon>Neoptera</taxon>
        <taxon>Endopterygota</taxon>
        <taxon>Hymenoptera</taxon>
        <taxon>Tenthredinoidea</taxon>
        <taxon>Diprionidae</taxon>
        <taxon>Diprioninae</taxon>
        <taxon>Neodiprion</taxon>
    </lineage>
</organism>
<dbReference type="GeneID" id="107223727"/>
<feature type="chain" id="PRO_5045826626" evidence="7">
    <location>
        <begin position="24"/>
        <end position="562"/>
    </location>
</feature>
<accession>A0A6J0BVR5</accession>
<evidence type="ECO:0000256" key="1">
    <source>
        <dbReference type="ARBA" id="ARBA00004370"/>
    </source>
</evidence>
<dbReference type="KEGG" id="nlo:107223727"/>
<proteinExistence type="predicted"/>
<dbReference type="GO" id="GO:0016020">
    <property type="term" value="C:membrane"/>
    <property type="evidence" value="ECO:0007669"/>
    <property type="project" value="UniProtKB-SubCell"/>
</dbReference>
<evidence type="ECO:0000256" key="3">
    <source>
        <dbReference type="ARBA" id="ARBA00022989"/>
    </source>
</evidence>
<dbReference type="InterPro" id="IPR001828">
    <property type="entry name" value="ANF_lig-bd_rcpt"/>
</dbReference>
<feature type="signal peptide" evidence="7">
    <location>
        <begin position="1"/>
        <end position="23"/>
    </location>
</feature>
<dbReference type="RefSeq" id="XP_015518996.2">
    <property type="nucleotide sequence ID" value="XM_015663510.2"/>
</dbReference>
<evidence type="ECO:0000259" key="8">
    <source>
        <dbReference type="Pfam" id="PF01094"/>
    </source>
</evidence>
<dbReference type="InterPro" id="IPR028082">
    <property type="entry name" value="Peripla_BP_I"/>
</dbReference>
<evidence type="ECO:0000256" key="2">
    <source>
        <dbReference type="ARBA" id="ARBA00022692"/>
    </source>
</evidence>
<keyword evidence="4 6" id="KW-0472">Membrane</keyword>
<keyword evidence="7" id="KW-0732">Signal</keyword>
<feature type="region of interest" description="Disordered" evidence="5">
    <location>
        <begin position="496"/>
        <end position="562"/>
    </location>
</feature>
<evidence type="ECO:0000256" key="6">
    <source>
        <dbReference type="SAM" id="Phobius"/>
    </source>
</evidence>
<feature type="compositionally biased region" description="Basic and acidic residues" evidence="5">
    <location>
        <begin position="385"/>
        <end position="400"/>
    </location>
</feature>
<evidence type="ECO:0000256" key="4">
    <source>
        <dbReference type="ARBA" id="ARBA00023136"/>
    </source>
</evidence>
<evidence type="ECO:0000256" key="7">
    <source>
        <dbReference type="SAM" id="SignalP"/>
    </source>
</evidence>
<evidence type="ECO:0000256" key="5">
    <source>
        <dbReference type="SAM" id="MobiDB-lite"/>
    </source>
</evidence>
<comment type="subcellular location">
    <subcellularLocation>
        <location evidence="1">Membrane</location>
    </subcellularLocation>
</comment>
<feature type="region of interest" description="Disordered" evidence="5">
    <location>
        <begin position="385"/>
        <end position="417"/>
    </location>
</feature>
<keyword evidence="2 6" id="KW-0812">Transmembrane</keyword>
<protein>
    <submittedName>
        <fullName evidence="10">Uncharacterized protein LOC107223727</fullName>
    </submittedName>
</protein>
<dbReference type="Proteomes" id="UP000829291">
    <property type="component" value="Chromosome 3"/>
</dbReference>
<evidence type="ECO:0000313" key="10">
    <source>
        <dbReference type="RefSeq" id="XP_015518996.2"/>
    </source>
</evidence>
<dbReference type="InParanoid" id="A0A6J0BVR5"/>
<keyword evidence="3 6" id="KW-1133">Transmembrane helix</keyword>
<evidence type="ECO:0000313" key="9">
    <source>
        <dbReference type="Proteomes" id="UP000829291"/>
    </source>
</evidence>
<dbReference type="AlphaFoldDB" id="A0A6J0BVR5"/>
<dbReference type="Pfam" id="PF01094">
    <property type="entry name" value="ANF_receptor"/>
    <property type="match status" value="1"/>
</dbReference>
<name>A0A6J0BVR5_NEOLC</name>
<gene>
    <name evidence="10" type="primary">LOC107223727</name>
</gene>
<feature type="compositionally biased region" description="Basic and acidic residues" evidence="5">
    <location>
        <begin position="511"/>
        <end position="524"/>
    </location>
</feature>